<dbReference type="SMART" id="SM00116">
    <property type="entry name" value="CBS"/>
    <property type="match status" value="2"/>
</dbReference>
<evidence type="ECO:0000256" key="1">
    <source>
        <dbReference type="ARBA" id="ARBA00023122"/>
    </source>
</evidence>
<evidence type="ECO:0000259" key="3">
    <source>
        <dbReference type="PROSITE" id="PS51371"/>
    </source>
</evidence>
<accession>A0A1I6RN83</accession>
<dbReference type="PANTHER" id="PTHR43080:SF2">
    <property type="entry name" value="CBS DOMAIN-CONTAINING PROTEIN"/>
    <property type="match status" value="1"/>
</dbReference>
<dbReference type="PROSITE" id="PS51371">
    <property type="entry name" value="CBS"/>
    <property type="match status" value="2"/>
</dbReference>
<proteinExistence type="predicted"/>
<keyword evidence="5" id="KW-1185">Reference proteome</keyword>
<dbReference type="SUPFAM" id="SSF54631">
    <property type="entry name" value="CBS-domain pair"/>
    <property type="match status" value="1"/>
</dbReference>
<gene>
    <name evidence="4" type="ORF">SAMN05444972_105224</name>
</gene>
<sequence length="173" mass="19312">MTTLNDQMNKEVEGCTPSDRLGEVVDRMAEQGLEFMPVCDGEKLVGTLTARDMMLSGAVGKRGYRLPVKKVMNRRPPVAKLKMTPEQALRQMEKRHTRWLPVVDKGKYIGLITLADLAVMDGMGEEVGEVLSQTLTPNPPRIQPFPWKKAIATGMMVTGAVALWMMQRSEQPK</sequence>
<dbReference type="AlphaFoldDB" id="A0A1I6RN83"/>
<dbReference type="InterPro" id="IPR046342">
    <property type="entry name" value="CBS_dom_sf"/>
</dbReference>
<evidence type="ECO:0000256" key="2">
    <source>
        <dbReference type="PROSITE-ProRule" id="PRU00703"/>
    </source>
</evidence>
<dbReference type="InterPro" id="IPR051257">
    <property type="entry name" value="Diverse_CBS-Domain"/>
</dbReference>
<feature type="domain" description="CBS" evidence="3">
    <location>
        <begin position="8"/>
        <end position="68"/>
    </location>
</feature>
<keyword evidence="1 2" id="KW-0129">CBS domain</keyword>
<evidence type="ECO:0000313" key="5">
    <source>
        <dbReference type="Proteomes" id="UP000198660"/>
    </source>
</evidence>
<dbReference type="PANTHER" id="PTHR43080">
    <property type="entry name" value="CBS DOMAIN-CONTAINING PROTEIN CBSX3, MITOCHONDRIAL"/>
    <property type="match status" value="1"/>
</dbReference>
<feature type="domain" description="CBS" evidence="3">
    <location>
        <begin position="72"/>
        <end position="127"/>
    </location>
</feature>
<dbReference type="InterPro" id="IPR000644">
    <property type="entry name" value="CBS_dom"/>
</dbReference>
<dbReference type="RefSeq" id="WP_091836544.1">
    <property type="nucleotide sequence ID" value="NZ_FPAA01000005.1"/>
</dbReference>
<name>A0A1I6RN83_9BACL</name>
<evidence type="ECO:0000313" key="4">
    <source>
        <dbReference type="EMBL" id="SFS66096.1"/>
    </source>
</evidence>
<reference evidence="5" key="1">
    <citation type="submission" date="2016-10" db="EMBL/GenBank/DDBJ databases">
        <authorList>
            <person name="Varghese N."/>
            <person name="Submissions S."/>
        </authorList>
    </citation>
    <scope>NUCLEOTIDE SEQUENCE [LARGE SCALE GENOMIC DNA]</scope>
    <source>
        <strain evidence="5">DSM 45789</strain>
    </source>
</reference>
<protein>
    <submittedName>
        <fullName evidence="4">CBS domain-containing protein</fullName>
    </submittedName>
</protein>
<organism evidence="4 5">
    <name type="scientific">Marininema halotolerans</name>
    <dbReference type="NCBI Taxonomy" id="1155944"/>
    <lineage>
        <taxon>Bacteria</taxon>
        <taxon>Bacillati</taxon>
        <taxon>Bacillota</taxon>
        <taxon>Bacilli</taxon>
        <taxon>Bacillales</taxon>
        <taxon>Thermoactinomycetaceae</taxon>
        <taxon>Marininema</taxon>
    </lineage>
</organism>
<dbReference type="EMBL" id="FPAA01000005">
    <property type="protein sequence ID" value="SFS66096.1"/>
    <property type="molecule type" value="Genomic_DNA"/>
</dbReference>
<dbReference type="Gene3D" id="3.10.580.10">
    <property type="entry name" value="CBS-domain"/>
    <property type="match status" value="1"/>
</dbReference>
<dbReference type="Proteomes" id="UP000198660">
    <property type="component" value="Unassembled WGS sequence"/>
</dbReference>
<dbReference type="Pfam" id="PF00571">
    <property type="entry name" value="CBS"/>
    <property type="match status" value="2"/>
</dbReference>
<dbReference type="OrthoDB" id="9802114at2"/>